<keyword evidence="7" id="KW-0969">Cilium</keyword>
<accession>A0A7L3VFN7</accession>
<keyword evidence="9" id="KW-0966">Cell projection</keyword>
<gene>
    <name evidence="13" type="primary">Fam161a</name>
    <name evidence="13" type="ORF">MOLATE_R09567</name>
</gene>
<feature type="non-terminal residue" evidence="13">
    <location>
        <position position="1"/>
    </location>
</feature>
<evidence type="ECO:0000256" key="1">
    <source>
        <dbReference type="ARBA" id="ARBA00004114"/>
    </source>
</evidence>
<dbReference type="Proteomes" id="UP000553862">
    <property type="component" value="Unassembled WGS sequence"/>
</dbReference>
<proteinExistence type="inferred from homology"/>
<dbReference type="AlphaFoldDB" id="A0A7L3VFN7"/>
<dbReference type="Pfam" id="PF10595">
    <property type="entry name" value="FAM161A_B"/>
    <property type="match status" value="1"/>
</dbReference>
<comment type="function">
    <text evidence="10">Involved in ciliogenesis.</text>
</comment>
<keyword evidence="4" id="KW-0963">Cytoplasm</keyword>
<comment type="caution">
    <text evidence="13">The sequence shown here is derived from an EMBL/GenBank/DDBJ whole genome shotgun (WGS) entry which is preliminary data.</text>
</comment>
<dbReference type="InterPro" id="IPR051655">
    <property type="entry name" value="FAM161"/>
</dbReference>
<dbReference type="GO" id="GO:0036064">
    <property type="term" value="C:ciliary basal body"/>
    <property type="evidence" value="ECO:0007669"/>
    <property type="project" value="TreeGrafter"/>
</dbReference>
<evidence type="ECO:0000256" key="5">
    <source>
        <dbReference type="ARBA" id="ARBA00022794"/>
    </source>
</evidence>
<evidence type="ECO:0000256" key="7">
    <source>
        <dbReference type="ARBA" id="ARBA00023069"/>
    </source>
</evidence>
<keyword evidence="5" id="KW-0970">Cilium biogenesis/degradation</keyword>
<reference evidence="13 14" key="1">
    <citation type="submission" date="2019-09" db="EMBL/GenBank/DDBJ databases">
        <title>Bird 10,000 Genomes (B10K) Project - Family phase.</title>
        <authorList>
            <person name="Zhang G."/>
        </authorList>
    </citation>
    <scope>NUCLEOTIDE SEQUENCE [LARGE SCALE GENOMIC DNA]</scope>
    <source>
        <strain evidence="13">OUT-0049</strain>
        <tissue evidence="13">Muscle</tissue>
    </source>
</reference>
<dbReference type="GO" id="GO:0044782">
    <property type="term" value="P:cilium organization"/>
    <property type="evidence" value="ECO:0007669"/>
    <property type="project" value="TreeGrafter"/>
</dbReference>
<dbReference type="GO" id="GO:0032391">
    <property type="term" value="C:photoreceptor connecting cilium"/>
    <property type="evidence" value="ECO:0007669"/>
    <property type="project" value="TreeGrafter"/>
</dbReference>
<dbReference type="PANTHER" id="PTHR21501">
    <property type="entry name" value="PROTEIN FAM-161"/>
    <property type="match status" value="1"/>
</dbReference>
<evidence type="ECO:0000256" key="4">
    <source>
        <dbReference type="ARBA" id="ARBA00022490"/>
    </source>
</evidence>
<feature type="compositionally biased region" description="Low complexity" evidence="12">
    <location>
        <begin position="20"/>
        <end position="30"/>
    </location>
</feature>
<evidence type="ECO:0000313" key="14">
    <source>
        <dbReference type="Proteomes" id="UP000553862"/>
    </source>
</evidence>
<dbReference type="EMBL" id="VZUF01142786">
    <property type="protein sequence ID" value="NXV62536.1"/>
    <property type="molecule type" value="Genomic_DNA"/>
</dbReference>
<evidence type="ECO:0000313" key="13">
    <source>
        <dbReference type="EMBL" id="NXV62536.1"/>
    </source>
</evidence>
<feature type="compositionally biased region" description="Polar residues" evidence="12">
    <location>
        <begin position="1"/>
        <end position="11"/>
    </location>
</feature>
<feature type="region of interest" description="Disordered" evidence="12">
    <location>
        <begin position="348"/>
        <end position="397"/>
    </location>
</feature>
<evidence type="ECO:0000256" key="8">
    <source>
        <dbReference type="ARBA" id="ARBA00023212"/>
    </source>
</evidence>
<dbReference type="InterPro" id="IPR019579">
    <property type="entry name" value="FAM161A/B"/>
</dbReference>
<comment type="subcellular location">
    <subcellularLocation>
        <location evidence="2">Cytoplasm</location>
        <location evidence="2">Cytoskeleton</location>
        <location evidence="2">Cilium basal body</location>
    </subcellularLocation>
    <subcellularLocation>
        <location evidence="1">Cytoplasm</location>
        <location evidence="1">Cytoskeleton</location>
        <location evidence="1">Microtubule organizing center</location>
        <location evidence="1">Centrosome</location>
        <location evidence="1">Centriole</location>
    </subcellularLocation>
</comment>
<feature type="region of interest" description="Disordered" evidence="12">
    <location>
        <begin position="1"/>
        <end position="30"/>
    </location>
</feature>
<protein>
    <recommendedName>
        <fullName evidence="11">Protein FAM161A</fullName>
    </recommendedName>
</protein>
<organism evidence="13 14">
    <name type="scientific">Molothrus ater</name>
    <name type="common">Brown-headed cowbird</name>
    <dbReference type="NCBI Taxonomy" id="84834"/>
    <lineage>
        <taxon>Eukaryota</taxon>
        <taxon>Metazoa</taxon>
        <taxon>Chordata</taxon>
        <taxon>Craniata</taxon>
        <taxon>Vertebrata</taxon>
        <taxon>Euteleostomi</taxon>
        <taxon>Archelosauria</taxon>
        <taxon>Archosauria</taxon>
        <taxon>Dinosauria</taxon>
        <taxon>Saurischia</taxon>
        <taxon>Theropoda</taxon>
        <taxon>Coelurosauria</taxon>
        <taxon>Aves</taxon>
        <taxon>Neognathae</taxon>
        <taxon>Neoaves</taxon>
        <taxon>Telluraves</taxon>
        <taxon>Australaves</taxon>
        <taxon>Passeriformes</taxon>
        <taxon>Passeroidea</taxon>
        <taxon>Icteridae</taxon>
        <taxon>Molothrus</taxon>
    </lineage>
</organism>
<name>A0A7L3VFN7_MOLAT</name>
<evidence type="ECO:0000256" key="10">
    <source>
        <dbReference type="ARBA" id="ARBA00037165"/>
    </source>
</evidence>
<dbReference type="GO" id="GO:0005814">
    <property type="term" value="C:centriole"/>
    <property type="evidence" value="ECO:0007669"/>
    <property type="project" value="UniProtKB-SubCell"/>
</dbReference>
<feature type="region of interest" description="Disordered" evidence="12">
    <location>
        <begin position="462"/>
        <end position="660"/>
    </location>
</feature>
<comment type="similarity">
    <text evidence="3">Belongs to the FAM161 family.</text>
</comment>
<feature type="compositionally biased region" description="Acidic residues" evidence="12">
    <location>
        <begin position="479"/>
        <end position="490"/>
    </location>
</feature>
<dbReference type="PANTHER" id="PTHR21501:SF3">
    <property type="entry name" value="PROTEIN FAM161A"/>
    <property type="match status" value="1"/>
</dbReference>
<feature type="non-terminal residue" evidence="13">
    <location>
        <position position="660"/>
    </location>
</feature>
<evidence type="ECO:0000256" key="3">
    <source>
        <dbReference type="ARBA" id="ARBA00006663"/>
    </source>
</evidence>
<sequence>RPTWDKSSYQPLNLHKSFSDSDLSDPLGSSASDVSAEELVFEENASEAGSSSFAKQQIEKMWDGFCLEDYMSHAKHSLPSSPACRKVHKKEKAWSPRVTVPKPFQMTIREAQKKEQNVKSKSQIELENHLLKKQLEEEAECQKKFRANPVPAAVFLPLYQDIVQRNEERRRSVRERSRLQLLATQKPFKFIERERQRHEARKMQLKDLSPPENKIKAFRAKPVPKCVYSADFRDKVKEEELCREIRIRMRAEELLRNSSVPNSRLALKETNKKKKHRSTEPKQMEHKLKIKSSIPDFELLHEKFQKRLLRQKKVKPLTVCEPFDLCTSYIPSKKDKILKDMQEDEEKLKETRWPFASPRRKPQSGAKPQLLGEGKSKPPKTTESTRRRLRALRNNEKQRRQEYLQELQEMEERVKQMPLLFERVTQKNARIAAEKYYSNRLRALGVCPEFVSKKGRAAKSLHFSPAGDFTSMAGRASDQGEEEEEEEEEEGKAGPSLGHSQEEEEEEEAKAGPYLDHSQEEEEEEEAKAGPSLGHSQEEEEEEAKAGPSLGHSQEEEEEEEAKAGPSRGHSQEEEEEEEAKAGPSLDHSQEEEEEKAKAGPSRGHSQEEEEEEDESRPRSDESHEEEAQSDPEAEGAFQYEDEEYESDDSEEQASDEEGH</sequence>
<evidence type="ECO:0000256" key="12">
    <source>
        <dbReference type="SAM" id="MobiDB-lite"/>
    </source>
</evidence>
<feature type="compositionally biased region" description="Acidic residues" evidence="12">
    <location>
        <begin position="623"/>
        <end position="660"/>
    </location>
</feature>
<keyword evidence="8" id="KW-0206">Cytoskeleton</keyword>
<keyword evidence="6" id="KW-0175">Coiled coil</keyword>
<keyword evidence="14" id="KW-1185">Reference proteome</keyword>
<evidence type="ECO:0000256" key="11">
    <source>
        <dbReference type="ARBA" id="ARBA00039949"/>
    </source>
</evidence>
<evidence type="ECO:0000256" key="6">
    <source>
        <dbReference type="ARBA" id="ARBA00023054"/>
    </source>
</evidence>
<evidence type="ECO:0000256" key="2">
    <source>
        <dbReference type="ARBA" id="ARBA00004120"/>
    </source>
</evidence>
<evidence type="ECO:0000256" key="9">
    <source>
        <dbReference type="ARBA" id="ARBA00023273"/>
    </source>
</evidence>